<dbReference type="Pfam" id="PF00795">
    <property type="entry name" value="CN_hydrolase"/>
    <property type="match status" value="1"/>
</dbReference>
<dbReference type="NCBIfam" id="NF007757">
    <property type="entry name" value="PRK10438.1"/>
    <property type="match status" value="1"/>
</dbReference>
<evidence type="ECO:0000256" key="3">
    <source>
        <dbReference type="ARBA" id="ARBA00039118"/>
    </source>
</evidence>
<dbReference type="GO" id="GO:0106008">
    <property type="term" value="F:2-oxoglutaramate amidase activity"/>
    <property type="evidence" value="ECO:0007669"/>
    <property type="project" value="TreeGrafter"/>
</dbReference>
<evidence type="ECO:0000256" key="1">
    <source>
        <dbReference type="ARBA" id="ARBA00010613"/>
    </source>
</evidence>
<dbReference type="EMBL" id="CP043329">
    <property type="protein sequence ID" value="QEK51025.1"/>
    <property type="molecule type" value="Genomic_DNA"/>
</dbReference>
<dbReference type="InterPro" id="IPR036526">
    <property type="entry name" value="C-N_Hydrolase_sf"/>
</dbReference>
<accession>A0A5C0VEC0</accession>
<dbReference type="SUPFAM" id="SSF56317">
    <property type="entry name" value="Carbon-nitrogen hydrolase"/>
    <property type="match status" value="1"/>
</dbReference>
<comment type="similarity">
    <text evidence="1">Belongs to the carbon-nitrogen hydrolase superfamily. NIT1/NIT2 family.</text>
</comment>
<organism evidence="7 8">
    <name type="scientific">Pedobacter aquae</name>
    <dbReference type="NCBI Taxonomy" id="2605747"/>
    <lineage>
        <taxon>Bacteria</taxon>
        <taxon>Pseudomonadati</taxon>
        <taxon>Bacteroidota</taxon>
        <taxon>Sphingobacteriia</taxon>
        <taxon>Sphingobacteriales</taxon>
        <taxon>Sphingobacteriaceae</taxon>
        <taxon>Pedobacter</taxon>
    </lineage>
</organism>
<dbReference type="EC" id="3.5.1.3" evidence="3"/>
<dbReference type="FunFam" id="3.60.110.10:FF:000004">
    <property type="entry name" value="Carbon-nitrogen hydrolase"/>
    <property type="match status" value="1"/>
</dbReference>
<dbReference type="PROSITE" id="PS50263">
    <property type="entry name" value="CN_HYDROLASE"/>
    <property type="match status" value="1"/>
</dbReference>
<evidence type="ECO:0000256" key="5">
    <source>
        <dbReference type="ARBA" id="ARBA00072139"/>
    </source>
</evidence>
<evidence type="ECO:0000259" key="6">
    <source>
        <dbReference type="PROSITE" id="PS50263"/>
    </source>
</evidence>
<sequence length="258" mass="30275">MEQLKVTLLQAYLFWENAAKNLQNISLKLSDIRERTDLIVLPEMFNTGFTMNAVENAEKMDGKTVNWMRDTARKFNAVVTGSLIIEENGNFYNRMVWMRPDASYETYDKKHLFGLGEEDKTYTAGDKQVIVELKGWKIRLAICYDLRFPVWLRNHQQQYDLLLVVANWPEKRAHHWRMLIPARAVENQSFIIALNRVGYDGKQIYYSGDTTCLSPAGDVIYYKRDEEDLYTFTINKAEVERVRTEMPFLKDADDFNLI</sequence>
<dbReference type="RefSeq" id="WP_149074089.1">
    <property type="nucleotide sequence ID" value="NZ_CP043329.1"/>
</dbReference>
<reference evidence="7 8" key="1">
    <citation type="submission" date="2019-08" db="EMBL/GenBank/DDBJ databases">
        <title>Pedobacter sp. nov., isolated from Han river, South Korea.</title>
        <authorList>
            <person name="Lee D.-H."/>
            <person name="Kim Y.-S."/>
            <person name="Hwang E.-M."/>
            <person name="Le Tran T.C."/>
            <person name="Cha C.-J."/>
        </authorList>
    </citation>
    <scope>NUCLEOTIDE SEQUENCE [LARGE SCALE GENOMIC DNA]</scope>
    <source>
        <strain evidence="7 8">CJ43</strain>
    </source>
</reference>
<keyword evidence="2 7" id="KW-0378">Hydrolase</keyword>
<dbReference type="GO" id="GO:0050152">
    <property type="term" value="F:omega-amidase activity"/>
    <property type="evidence" value="ECO:0007669"/>
    <property type="project" value="UniProtKB-EC"/>
</dbReference>
<evidence type="ECO:0000313" key="8">
    <source>
        <dbReference type="Proteomes" id="UP000323653"/>
    </source>
</evidence>
<comment type="catalytic activity">
    <reaction evidence="4">
        <text>a monoamide of a dicarboxylate + H2O = a dicarboxylate + NH4(+)</text>
        <dbReference type="Rhea" id="RHEA:11716"/>
        <dbReference type="ChEBI" id="CHEBI:15377"/>
        <dbReference type="ChEBI" id="CHEBI:28938"/>
        <dbReference type="ChEBI" id="CHEBI:28965"/>
        <dbReference type="ChEBI" id="CHEBI:77450"/>
        <dbReference type="EC" id="3.5.1.3"/>
    </reaction>
</comment>
<protein>
    <recommendedName>
        <fullName evidence="5">Omega-amidase YafV</fullName>
        <ecNumber evidence="3">3.5.1.3</ecNumber>
    </recommendedName>
</protein>
<dbReference type="InterPro" id="IPR052737">
    <property type="entry name" value="Omega-amidase_YafV"/>
</dbReference>
<dbReference type="PANTHER" id="PTHR47799">
    <property type="entry name" value="OMEGA-AMIDASE YAFV"/>
    <property type="match status" value="1"/>
</dbReference>
<evidence type="ECO:0000256" key="2">
    <source>
        <dbReference type="ARBA" id="ARBA00022801"/>
    </source>
</evidence>
<dbReference type="PANTHER" id="PTHR47799:SF1">
    <property type="entry name" value="OMEGA-AMIDASE YAFV"/>
    <property type="match status" value="1"/>
</dbReference>
<name>A0A5C0VEC0_9SPHI</name>
<keyword evidence="8" id="KW-1185">Reference proteome</keyword>
<dbReference type="AlphaFoldDB" id="A0A5C0VEC0"/>
<dbReference type="Gene3D" id="3.60.110.10">
    <property type="entry name" value="Carbon-nitrogen hydrolase"/>
    <property type="match status" value="1"/>
</dbReference>
<feature type="domain" description="CN hydrolase" evidence="6">
    <location>
        <begin position="4"/>
        <end position="236"/>
    </location>
</feature>
<gene>
    <name evidence="7" type="ORF">FYC62_04565</name>
</gene>
<evidence type="ECO:0000313" key="7">
    <source>
        <dbReference type="EMBL" id="QEK51025.1"/>
    </source>
</evidence>
<proteinExistence type="inferred from homology"/>
<dbReference type="Proteomes" id="UP000323653">
    <property type="component" value="Chromosome"/>
</dbReference>
<evidence type="ECO:0000256" key="4">
    <source>
        <dbReference type="ARBA" id="ARBA00052904"/>
    </source>
</evidence>
<dbReference type="InterPro" id="IPR003010">
    <property type="entry name" value="C-N_Hydrolase"/>
</dbReference>
<dbReference type="KEGG" id="pej:FYC62_04565"/>
<dbReference type="CDD" id="cd07575">
    <property type="entry name" value="Xc-1258_like"/>
    <property type="match status" value="1"/>
</dbReference>